<reference evidence="1 2" key="1">
    <citation type="submission" date="2019-07" db="EMBL/GenBank/DDBJ databases">
        <authorList>
            <person name="Jastrzebski P J."/>
            <person name="Paukszto L."/>
            <person name="Jastrzebski P J."/>
        </authorList>
    </citation>
    <scope>NUCLEOTIDE SEQUENCE [LARGE SCALE GENOMIC DNA]</scope>
    <source>
        <strain evidence="1 2">WMS-il1</strain>
    </source>
</reference>
<accession>A0A564ZAV8</accession>
<name>A0A564ZAV8_HYMDI</name>
<dbReference type="EMBL" id="CABIJS010000697">
    <property type="protein sequence ID" value="VUZ55998.1"/>
    <property type="molecule type" value="Genomic_DNA"/>
</dbReference>
<organism evidence="1 2">
    <name type="scientific">Hymenolepis diminuta</name>
    <name type="common">Rat tapeworm</name>
    <dbReference type="NCBI Taxonomy" id="6216"/>
    <lineage>
        <taxon>Eukaryota</taxon>
        <taxon>Metazoa</taxon>
        <taxon>Spiralia</taxon>
        <taxon>Lophotrochozoa</taxon>
        <taxon>Platyhelminthes</taxon>
        <taxon>Cestoda</taxon>
        <taxon>Eucestoda</taxon>
        <taxon>Cyclophyllidea</taxon>
        <taxon>Hymenolepididae</taxon>
        <taxon>Hymenolepis</taxon>
    </lineage>
</organism>
<protein>
    <submittedName>
        <fullName evidence="1">Uncharacterized protein</fullName>
    </submittedName>
</protein>
<evidence type="ECO:0000313" key="2">
    <source>
        <dbReference type="Proteomes" id="UP000321570"/>
    </source>
</evidence>
<keyword evidence="2" id="KW-1185">Reference proteome</keyword>
<dbReference type="AlphaFoldDB" id="A0A564ZAV8"/>
<evidence type="ECO:0000313" key="1">
    <source>
        <dbReference type="EMBL" id="VUZ55998.1"/>
    </source>
</evidence>
<sequence>MWELIFLRQNVTFDAIDLLNRPIYHRSIYVSNHFSCKETAPWNFVLRTLCEIYSFQWRWYQNKNLAASL</sequence>
<gene>
    <name evidence="1" type="ORF">WMSIL1_LOCUS13641</name>
</gene>
<proteinExistence type="predicted"/>
<dbReference type="Proteomes" id="UP000321570">
    <property type="component" value="Unassembled WGS sequence"/>
</dbReference>